<dbReference type="GO" id="GO:0009229">
    <property type="term" value="P:thiamine diphosphate biosynthetic process"/>
    <property type="evidence" value="ECO:0007669"/>
    <property type="project" value="UniProtKB-UniRule"/>
</dbReference>
<evidence type="ECO:0000256" key="10">
    <source>
        <dbReference type="ARBA" id="ARBA00022977"/>
    </source>
</evidence>
<protein>
    <recommendedName>
        <fullName evidence="11">Hydroxyethylthiazole kinase</fullName>
        <ecNumber evidence="11">2.7.1.50</ecNumber>
    </recommendedName>
    <alternativeName>
        <fullName evidence="11">4-methyl-5-beta-hydroxyethylthiazole kinase</fullName>
        <shortName evidence="11">TH kinase</shortName>
        <shortName evidence="11">Thz kinase</shortName>
    </alternativeName>
</protein>
<sequence length="268" mass="27000">MGHNAGAARALELVRQQAPLVHNITNYVVMNNTANALLACGASPVMAHARQEVEEMAAMAGALVINIGTLSPPWIEAMLAAGQKANEVGAPVVLDPVGSGATTLRTETAMRLLAEIDIAVVRANASEALSLRPGLAGAGKGVDSRHQVDEALEAAKSLALELGAVLAVTGQVDLVTDGRRALRVAGGHALMGRVTGMGCTATALVGAFLAVEPDPLAAAAGALAYLGLAGRQAAARATGPGSFQVALLDALYNIDPPSLQTAALIAEA</sequence>
<evidence type="ECO:0000256" key="6">
    <source>
        <dbReference type="ARBA" id="ARBA00022741"/>
    </source>
</evidence>
<dbReference type="Pfam" id="PF02110">
    <property type="entry name" value="HK"/>
    <property type="match status" value="1"/>
</dbReference>
<keyword evidence="7 11" id="KW-0418">Kinase</keyword>
<evidence type="ECO:0000313" key="13">
    <source>
        <dbReference type="Proteomes" id="UP000009047"/>
    </source>
</evidence>
<dbReference type="SUPFAM" id="SSF53613">
    <property type="entry name" value="Ribokinase-like"/>
    <property type="match status" value="1"/>
</dbReference>
<keyword evidence="8 11" id="KW-0067">ATP-binding</keyword>
<feature type="binding site" evidence="11">
    <location>
        <position position="196"/>
    </location>
    <ligand>
        <name>substrate</name>
    </ligand>
</feature>
<dbReference type="AlphaFoldDB" id="E1QKY2"/>
<evidence type="ECO:0000256" key="8">
    <source>
        <dbReference type="ARBA" id="ARBA00022840"/>
    </source>
</evidence>
<comment type="catalytic activity">
    <reaction evidence="1 11">
        <text>5-(2-hydroxyethyl)-4-methylthiazole + ATP = 4-methyl-5-(2-phosphooxyethyl)-thiazole + ADP + H(+)</text>
        <dbReference type="Rhea" id="RHEA:24212"/>
        <dbReference type="ChEBI" id="CHEBI:15378"/>
        <dbReference type="ChEBI" id="CHEBI:17957"/>
        <dbReference type="ChEBI" id="CHEBI:30616"/>
        <dbReference type="ChEBI" id="CHEBI:58296"/>
        <dbReference type="ChEBI" id="CHEBI:456216"/>
        <dbReference type="EC" id="2.7.1.50"/>
    </reaction>
</comment>
<reference evidence="12 13" key="1">
    <citation type="journal article" date="2010" name="Stand. Genomic Sci.">
        <title>Complete genome sequence of Desulfarculus baarsii type strain (2st14).</title>
        <authorList>
            <person name="Sun H."/>
            <person name="Spring S."/>
            <person name="Lapidus A."/>
            <person name="Davenport K."/>
            <person name="Del Rio T.G."/>
            <person name="Tice H."/>
            <person name="Nolan M."/>
            <person name="Copeland A."/>
            <person name="Cheng J.F."/>
            <person name="Lucas S."/>
            <person name="Tapia R."/>
            <person name="Goodwin L."/>
            <person name="Pitluck S."/>
            <person name="Ivanova N."/>
            <person name="Pagani I."/>
            <person name="Mavromatis K."/>
            <person name="Ovchinnikova G."/>
            <person name="Pati A."/>
            <person name="Chen A."/>
            <person name="Palaniappan K."/>
            <person name="Hauser L."/>
            <person name="Chang Y.J."/>
            <person name="Jeffries C.D."/>
            <person name="Detter J.C."/>
            <person name="Han C."/>
            <person name="Rohde M."/>
            <person name="Brambilla E."/>
            <person name="Goker M."/>
            <person name="Woyke T."/>
            <person name="Bristow J."/>
            <person name="Eisen J.A."/>
            <person name="Markowitz V."/>
            <person name="Hugenholtz P."/>
            <person name="Kyrpides N.C."/>
            <person name="Klenk H.P."/>
            <person name="Land M."/>
        </authorList>
    </citation>
    <scope>NUCLEOTIDE SEQUENCE [LARGE SCALE GENOMIC DNA]</scope>
    <source>
        <strain evidence="13">ATCC 33931 / DSM 2075 / LMG 7858 / VKM B-1802 / 2st14</strain>
    </source>
</reference>
<dbReference type="HAMAP" id="MF_00228">
    <property type="entry name" value="Thz_kinase"/>
    <property type="match status" value="1"/>
</dbReference>
<dbReference type="KEGG" id="dbr:Deba_2988"/>
<evidence type="ECO:0000313" key="12">
    <source>
        <dbReference type="EMBL" id="ADK86341.1"/>
    </source>
</evidence>
<evidence type="ECO:0000256" key="11">
    <source>
        <dbReference type="HAMAP-Rule" id="MF_00228"/>
    </source>
</evidence>
<dbReference type="GO" id="GO:0005524">
    <property type="term" value="F:ATP binding"/>
    <property type="evidence" value="ECO:0007669"/>
    <property type="project" value="UniProtKB-UniRule"/>
</dbReference>
<keyword evidence="10 11" id="KW-0784">Thiamine biosynthesis</keyword>
<dbReference type="GO" id="GO:0004417">
    <property type="term" value="F:hydroxyethylthiazole kinase activity"/>
    <property type="evidence" value="ECO:0007669"/>
    <property type="project" value="UniProtKB-UniRule"/>
</dbReference>
<keyword evidence="4 11" id="KW-0808">Transferase</keyword>
<dbReference type="EC" id="2.7.1.50" evidence="11"/>
<evidence type="ECO:0000256" key="1">
    <source>
        <dbReference type="ARBA" id="ARBA00001771"/>
    </source>
</evidence>
<dbReference type="GO" id="GO:0009228">
    <property type="term" value="P:thiamine biosynthetic process"/>
    <property type="evidence" value="ECO:0007669"/>
    <property type="project" value="UniProtKB-KW"/>
</dbReference>
<dbReference type="PIRSF" id="PIRSF000513">
    <property type="entry name" value="Thz_kinase"/>
    <property type="match status" value="1"/>
</dbReference>
<feature type="binding site" evidence="11">
    <location>
        <position position="169"/>
    </location>
    <ligand>
        <name>ATP</name>
        <dbReference type="ChEBI" id="CHEBI:30616"/>
    </ligand>
</feature>
<evidence type="ECO:0000256" key="5">
    <source>
        <dbReference type="ARBA" id="ARBA00022723"/>
    </source>
</evidence>
<dbReference type="Proteomes" id="UP000009047">
    <property type="component" value="Chromosome"/>
</dbReference>
<dbReference type="InterPro" id="IPR000417">
    <property type="entry name" value="Hyethyz_kinase"/>
</dbReference>
<dbReference type="InterPro" id="IPR029056">
    <property type="entry name" value="Ribokinase-like"/>
</dbReference>
<evidence type="ECO:0000256" key="2">
    <source>
        <dbReference type="ARBA" id="ARBA00001946"/>
    </source>
</evidence>
<evidence type="ECO:0000256" key="7">
    <source>
        <dbReference type="ARBA" id="ARBA00022777"/>
    </source>
</evidence>
<dbReference type="NCBIfam" id="NF006830">
    <property type="entry name" value="PRK09355.1"/>
    <property type="match status" value="1"/>
</dbReference>
<keyword evidence="6 11" id="KW-0547">Nucleotide-binding</keyword>
<dbReference type="RefSeq" id="WP_013259778.1">
    <property type="nucleotide sequence ID" value="NC_014365.1"/>
</dbReference>
<accession>E1QKY2</accession>
<dbReference type="STRING" id="644282.Deba_2988"/>
<comment type="pathway">
    <text evidence="3 11">Cofactor biosynthesis; thiamine diphosphate biosynthesis; 4-methyl-5-(2-phosphoethyl)-thiazole from 5-(2-hydroxyethyl)-4-methylthiazole: step 1/1.</text>
</comment>
<dbReference type="eggNOG" id="COG2145">
    <property type="taxonomic scope" value="Bacteria"/>
</dbReference>
<dbReference type="Gene3D" id="3.40.1190.20">
    <property type="match status" value="1"/>
</dbReference>
<dbReference type="PRINTS" id="PR01099">
    <property type="entry name" value="HYETHTZKNASE"/>
</dbReference>
<keyword evidence="5 11" id="KW-0479">Metal-binding</keyword>
<evidence type="ECO:0000256" key="4">
    <source>
        <dbReference type="ARBA" id="ARBA00022679"/>
    </source>
</evidence>
<dbReference type="NCBIfam" id="TIGR00694">
    <property type="entry name" value="thiM"/>
    <property type="match status" value="1"/>
</dbReference>
<feature type="binding site" evidence="11">
    <location>
        <position position="46"/>
    </location>
    <ligand>
        <name>substrate</name>
    </ligand>
</feature>
<gene>
    <name evidence="11" type="primary">thiM</name>
    <name evidence="12" type="ordered locus">Deba_2988</name>
</gene>
<comment type="cofactor">
    <cofactor evidence="2 11">
        <name>Mg(2+)</name>
        <dbReference type="ChEBI" id="CHEBI:18420"/>
    </cofactor>
</comment>
<dbReference type="CDD" id="cd01170">
    <property type="entry name" value="THZ_kinase"/>
    <property type="match status" value="1"/>
</dbReference>
<keyword evidence="13" id="KW-1185">Reference proteome</keyword>
<keyword evidence="9 11" id="KW-0460">Magnesium</keyword>
<dbReference type="HOGENOM" id="CLU_019943_0_1_7"/>
<evidence type="ECO:0000256" key="3">
    <source>
        <dbReference type="ARBA" id="ARBA00004868"/>
    </source>
</evidence>
<dbReference type="GO" id="GO:0000287">
    <property type="term" value="F:magnesium ion binding"/>
    <property type="evidence" value="ECO:0007669"/>
    <property type="project" value="UniProtKB-UniRule"/>
</dbReference>
<evidence type="ECO:0000256" key="9">
    <source>
        <dbReference type="ARBA" id="ARBA00022842"/>
    </source>
</evidence>
<comment type="function">
    <text evidence="11">Catalyzes the phosphorylation of the hydroxyl group of 4-methyl-5-beta-hydroxyethylthiazole (THZ).</text>
</comment>
<organism evidence="12 13">
    <name type="scientific">Desulfarculus baarsii (strain ATCC 33931 / DSM 2075 / LMG 7858 / VKM B-1802 / 2st14)</name>
    <dbReference type="NCBI Taxonomy" id="644282"/>
    <lineage>
        <taxon>Bacteria</taxon>
        <taxon>Pseudomonadati</taxon>
        <taxon>Thermodesulfobacteriota</taxon>
        <taxon>Desulfarculia</taxon>
        <taxon>Desulfarculales</taxon>
        <taxon>Desulfarculaceae</taxon>
        <taxon>Desulfarculus</taxon>
    </lineage>
</organism>
<dbReference type="OrthoDB" id="8909021at2"/>
<dbReference type="EMBL" id="CP002085">
    <property type="protein sequence ID" value="ADK86341.1"/>
    <property type="molecule type" value="Genomic_DNA"/>
</dbReference>
<comment type="similarity">
    <text evidence="11">Belongs to the Thz kinase family.</text>
</comment>
<proteinExistence type="inferred from homology"/>
<feature type="binding site" evidence="11">
    <location>
        <position position="122"/>
    </location>
    <ligand>
        <name>ATP</name>
        <dbReference type="ChEBI" id="CHEBI:30616"/>
    </ligand>
</feature>
<name>E1QKY2_DESB2</name>
<dbReference type="UniPathway" id="UPA00060">
    <property type="reaction ID" value="UER00139"/>
</dbReference>